<organism evidence="1">
    <name type="scientific">Tanacetum cinerariifolium</name>
    <name type="common">Dalmatian daisy</name>
    <name type="synonym">Chrysanthemum cinerariifolium</name>
    <dbReference type="NCBI Taxonomy" id="118510"/>
    <lineage>
        <taxon>Eukaryota</taxon>
        <taxon>Viridiplantae</taxon>
        <taxon>Streptophyta</taxon>
        <taxon>Embryophyta</taxon>
        <taxon>Tracheophyta</taxon>
        <taxon>Spermatophyta</taxon>
        <taxon>Magnoliopsida</taxon>
        <taxon>eudicotyledons</taxon>
        <taxon>Gunneridae</taxon>
        <taxon>Pentapetalae</taxon>
        <taxon>asterids</taxon>
        <taxon>campanulids</taxon>
        <taxon>Asterales</taxon>
        <taxon>Asteraceae</taxon>
        <taxon>Asteroideae</taxon>
        <taxon>Anthemideae</taxon>
        <taxon>Anthemidinae</taxon>
        <taxon>Tanacetum</taxon>
    </lineage>
</organism>
<protein>
    <submittedName>
        <fullName evidence="1">Uncharacterized protein</fullName>
    </submittedName>
</protein>
<feature type="non-terminal residue" evidence="1">
    <location>
        <position position="1"/>
    </location>
</feature>
<gene>
    <name evidence="1" type="ORF">Tci_891153</name>
</gene>
<feature type="non-terminal residue" evidence="1">
    <location>
        <position position="126"/>
    </location>
</feature>
<dbReference type="EMBL" id="BKCJ011312610">
    <property type="protein sequence ID" value="GFD19184.1"/>
    <property type="molecule type" value="Genomic_DNA"/>
</dbReference>
<dbReference type="AlphaFoldDB" id="A0A699UHT6"/>
<evidence type="ECO:0000313" key="1">
    <source>
        <dbReference type="EMBL" id="GFD19184.1"/>
    </source>
</evidence>
<proteinExistence type="predicted"/>
<reference evidence="1" key="1">
    <citation type="journal article" date="2019" name="Sci. Rep.">
        <title>Draft genome of Tanacetum cinerariifolium, the natural source of mosquito coil.</title>
        <authorList>
            <person name="Yamashiro T."/>
            <person name="Shiraishi A."/>
            <person name="Satake H."/>
            <person name="Nakayama K."/>
        </authorList>
    </citation>
    <scope>NUCLEOTIDE SEQUENCE</scope>
</reference>
<sequence length="126" mass="13295">TLSDTPHLRQYTRRARIAYSSALPPIADEPASPLRDVNQGEAFPIVSSLDAEEDRANIAKTSTLPHELTSRAPSFVADEGREAAAERVSDDTKEMATVLTSMDAASILTSGGVQVVPTAAEVATAT</sequence>
<accession>A0A699UHT6</accession>
<name>A0A699UHT6_TANCI</name>
<comment type="caution">
    <text evidence="1">The sequence shown here is derived from an EMBL/GenBank/DDBJ whole genome shotgun (WGS) entry which is preliminary data.</text>
</comment>